<proteinExistence type="predicted"/>
<organism evidence="2 3">
    <name type="scientific">Leptospira hartskeerlii</name>
    <dbReference type="NCBI Taxonomy" id="2023177"/>
    <lineage>
        <taxon>Bacteria</taxon>
        <taxon>Pseudomonadati</taxon>
        <taxon>Spirochaetota</taxon>
        <taxon>Spirochaetia</taxon>
        <taxon>Leptospirales</taxon>
        <taxon>Leptospiraceae</taxon>
        <taxon>Leptospira</taxon>
    </lineage>
</organism>
<name>A0A2M9XC38_9LEPT</name>
<dbReference type="RefSeq" id="WP_100707309.1">
    <property type="nucleotide sequence ID" value="NZ_NPDN01000006.1"/>
</dbReference>
<evidence type="ECO:0000256" key="1">
    <source>
        <dbReference type="SAM" id="MobiDB-lite"/>
    </source>
</evidence>
<dbReference type="AlphaFoldDB" id="A0A2M9XC38"/>
<dbReference type="Proteomes" id="UP000232196">
    <property type="component" value="Unassembled WGS sequence"/>
</dbReference>
<dbReference type="OrthoDB" id="332060at2"/>
<feature type="region of interest" description="Disordered" evidence="1">
    <location>
        <begin position="45"/>
        <end position="95"/>
    </location>
</feature>
<keyword evidence="3" id="KW-1185">Reference proteome</keyword>
<protein>
    <submittedName>
        <fullName evidence="2">Uncharacterized protein</fullName>
    </submittedName>
</protein>
<gene>
    <name evidence="2" type="ORF">CH357_12325</name>
</gene>
<comment type="caution">
    <text evidence="2">The sequence shown here is derived from an EMBL/GenBank/DDBJ whole genome shotgun (WGS) entry which is preliminary data.</text>
</comment>
<evidence type="ECO:0000313" key="3">
    <source>
        <dbReference type="Proteomes" id="UP000232196"/>
    </source>
</evidence>
<feature type="compositionally biased region" description="Basic and acidic residues" evidence="1">
    <location>
        <begin position="80"/>
        <end position="95"/>
    </location>
</feature>
<sequence>MEKEPKNSEKGAEKIGEDLQEELRFFLENRLDGLLDEAEKFRQTKQSYRKTRSKFLRKEPNPEKNQGFLPFLYSISNQREGNREEPESKVSGDES</sequence>
<dbReference type="EMBL" id="NPDN01000006">
    <property type="protein sequence ID" value="PJZ25243.1"/>
    <property type="molecule type" value="Genomic_DNA"/>
</dbReference>
<reference evidence="2 3" key="1">
    <citation type="submission" date="2017-07" db="EMBL/GenBank/DDBJ databases">
        <title>Leptospira spp. isolated from tropical soils.</title>
        <authorList>
            <person name="Thibeaux R."/>
            <person name="Iraola G."/>
            <person name="Ferres I."/>
            <person name="Bierque E."/>
            <person name="Girault D."/>
            <person name="Soupe-Gilbert M.-E."/>
            <person name="Picardeau M."/>
            <person name="Goarant C."/>
        </authorList>
    </citation>
    <scope>NUCLEOTIDE SEQUENCE [LARGE SCALE GENOMIC DNA]</scope>
    <source>
        <strain evidence="2 3">MCA1-C-A1</strain>
    </source>
</reference>
<evidence type="ECO:0000313" key="2">
    <source>
        <dbReference type="EMBL" id="PJZ25243.1"/>
    </source>
</evidence>
<accession>A0A2M9XC38</accession>